<dbReference type="Proteomes" id="UP001078443">
    <property type="component" value="Unassembled WGS sequence"/>
</dbReference>
<accession>A0ABT4CUY1</accession>
<dbReference type="RefSeq" id="WP_268039051.1">
    <property type="nucleotide sequence ID" value="NZ_JAPQER010000001.1"/>
</dbReference>
<comment type="caution">
    <text evidence="1">The sequence shown here is derived from an EMBL/GenBank/DDBJ whole genome shotgun (WGS) entry which is preliminary data.</text>
</comment>
<reference evidence="1" key="1">
    <citation type="submission" date="2022-12" db="EMBL/GenBank/DDBJ databases">
        <authorList>
            <person name="Wang J."/>
        </authorList>
    </citation>
    <scope>NUCLEOTIDE SEQUENCE</scope>
    <source>
        <strain evidence="1">HY-45-18</strain>
    </source>
</reference>
<evidence type="ECO:0000313" key="2">
    <source>
        <dbReference type="Proteomes" id="UP001078443"/>
    </source>
</evidence>
<gene>
    <name evidence="1" type="ORF">OW763_00275</name>
</gene>
<name>A0ABT4CUY1_9CLOT</name>
<keyword evidence="2" id="KW-1185">Reference proteome</keyword>
<sequence>MKKIAFVGKEQNKIFKAAVLKFISSRGIEYEDVSYDIIHKDVYADYVIVNSHINTLNSKINCRYCFINMDSIYQEKISINGNLITYGFGNKNTITISSVENENEGFVYCIQRFLVCSNSNIVEPQEIPIEVAFDTEEQLYSYMVAITISLIEKVDSKKIFNKE</sequence>
<evidence type="ECO:0000313" key="1">
    <source>
        <dbReference type="EMBL" id="MCY6482793.1"/>
    </source>
</evidence>
<proteinExistence type="predicted"/>
<dbReference type="EMBL" id="JAPQER010000001">
    <property type="protein sequence ID" value="MCY6482793.1"/>
    <property type="molecule type" value="Genomic_DNA"/>
</dbReference>
<protein>
    <submittedName>
        <fullName evidence="1">Uncharacterized protein</fullName>
    </submittedName>
</protein>
<organism evidence="1 2">
    <name type="scientific">Clostridium aestuarii</name>
    <dbReference type="NCBI Taxonomy" id="338193"/>
    <lineage>
        <taxon>Bacteria</taxon>
        <taxon>Bacillati</taxon>
        <taxon>Bacillota</taxon>
        <taxon>Clostridia</taxon>
        <taxon>Eubacteriales</taxon>
        <taxon>Clostridiaceae</taxon>
        <taxon>Clostridium</taxon>
    </lineage>
</organism>